<dbReference type="Proteomes" id="UP000225548">
    <property type="component" value="Unassembled WGS sequence"/>
</dbReference>
<evidence type="ECO:0000256" key="4">
    <source>
        <dbReference type="ARBA" id="ARBA00022825"/>
    </source>
</evidence>
<comment type="similarity">
    <text evidence="1">Belongs to the peptidase S51 family.</text>
</comment>
<dbReference type="Pfam" id="PF03575">
    <property type="entry name" value="Peptidase_S51"/>
    <property type="match status" value="1"/>
</dbReference>
<dbReference type="InterPro" id="IPR029062">
    <property type="entry name" value="Class_I_gatase-like"/>
</dbReference>
<evidence type="ECO:0000256" key="2">
    <source>
        <dbReference type="ARBA" id="ARBA00022670"/>
    </source>
</evidence>
<dbReference type="SUPFAM" id="SSF52317">
    <property type="entry name" value="Class I glutamine amidotransferase-like"/>
    <property type="match status" value="1"/>
</dbReference>
<dbReference type="CDD" id="cd03146">
    <property type="entry name" value="GAT1_Peptidase_E"/>
    <property type="match status" value="1"/>
</dbReference>
<dbReference type="Gene3D" id="3.40.50.880">
    <property type="match status" value="1"/>
</dbReference>
<dbReference type="OrthoDB" id="9778515at2"/>
<dbReference type="PANTHER" id="PTHR20842">
    <property type="entry name" value="PROTEASE S51 ALPHA-ASPARTYL DIPEPTIDASE"/>
    <property type="match status" value="1"/>
</dbReference>
<keyword evidence="4" id="KW-0720">Serine protease</keyword>
<dbReference type="EMBL" id="PDJG01000001">
    <property type="protein sequence ID" value="PFG33275.1"/>
    <property type="molecule type" value="Genomic_DNA"/>
</dbReference>
<keyword evidence="6" id="KW-1185">Reference proteome</keyword>
<comment type="caution">
    <text evidence="5">The sequence shown here is derived from an EMBL/GenBank/DDBJ whole genome shotgun (WGS) entry which is preliminary data.</text>
</comment>
<organism evidence="5 6">
    <name type="scientific">Sanguibacter antarcticus</name>
    <dbReference type="NCBI Taxonomy" id="372484"/>
    <lineage>
        <taxon>Bacteria</taxon>
        <taxon>Bacillati</taxon>
        <taxon>Actinomycetota</taxon>
        <taxon>Actinomycetes</taxon>
        <taxon>Micrococcales</taxon>
        <taxon>Sanguibacteraceae</taxon>
        <taxon>Sanguibacter</taxon>
    </lineage>
</organism>
<proteinExistence type="inferred from homology"/>
<evidence type="ECO:0000256" key="3">
    <source>
        <dbReference type="ARBA" id="ARBA00022801"/>
    </source>
</evidence>
<dbReference type="GO" id="GO:0006508">
    <property type="term" value="P:proteolysis"/>
    <property type="evidence" value="ECO:0007669"/>
    <property type="project" value="UniProtKB-KW"/>
</dbReference>
<evidence type="ECO:0000313" key="6">
    <source>
        <dbReference type="Proteomes" id="UP000225548"/>
    </source>
</evidence>
<name>A0A2A9E4J1_9MICO</name>
<evidence type="ECO:0000256" key="1">
    <source>
        <dbReference type="ARBA" id="ARBA00006534"/>
    </source>
</evidence>
<accession>A0A2A9E4J1</accession>
<dbReference type="AlphaFoldDB" id="A0A2A9E4J1"/>
<evidence type="ECO:0000313" key="5">
    <source>
        <dbReference type="EMBL" id="PFG33275.1"/>
    </source>
</evidence>
<dbReference type="PANTHER" id="PTHR20842:SF0">
    <property type="entry name" value="ALPHA-ASPARTYL DIPEPTIDASE"/>
    <property type="match status" value="1"/>
</dbReference>
<dbReference type="InterPro" id="IPR005320">
    <property type="entry name" value="Peptidase_S51"/>
</dbReference>
<keyword evidence="3" id="KW-0378">Hydrolase</keyword>
<gene>
    <name evidence="5" type="ORF">ATL42_1138</name>
</gene>
<reference evidence="5 6" key="1">
    <citation type="submission" date="2017-10" db="EMBL/GenBank/DDBJ databases">
        <title>Sequencing the genomes of 1000 actinobacteria strains.</title>
        <authorList>
            <person name="Klenk H.-P."/>
        </authorList>
    </citation>
    <scope>NUCLEOTIDE SEQUENCE [LARGE SCALE GENOMIC DNA]</scope>
    <source>
        <strain evidence="5 6">DSM 18966</strain>
    </source>
</reference>
<sequence>MVVGMSEPTILATSGGLAPGVRTRLAVAPLFRHAVDLAGADGTPRVCHVGTAGGDQAWFRGELDEAGRAAGLDLSHLNLFTMPNVDDVMEHLLAQDVVWVGGGSVANLLAVWRVHGLDSIMHTVWEAGVVLSGVSAGSICWHLGGTTDSFGPELRAVHDGLGLLPYANGVHYDSEPGRRPLMHSLVGSGELPTAYCTDDGVGLVYRGTTMVEAVTEQRGKGAYLLTRGPDGESVVEERIEPRVLPGAR</sequence>
<dbReference type="GO" id="GO:0008236">
    <property type="term" value="F:serine-type peptidase activity"/>
    <property type="evidence" value="ECO:0007669"/>
    <property type="project" value="UniProtKB-KW"/>
</dbReference>
<keyword evidence="2" id="KW-0645">Protease</keyword>
<protein>
    <submittedName>
        <fullName evidence="5">Peptidase E</fullName>
    </submittedName>
</protein>